<proteinExistence type="predicted"/>
<comment type="caution">
    <text evidence="1">The sequence shown here is derived from an EMBL/GenBank/DDBJ whole genome shotgun (WGS) entry which is preliminary data.</text>
</comment>
<keyword evidence="2" id="KW-1185">Reference proteome</keyword>
<dbReference type="EMBL" id="MU806054">
    <property type="protein sequence ID" value="KAJ3841052.1"/>
    <property type="molecule type" value="Genomic_DNA"/>
</dbReference>
<reference evidence="1" key="1">
    <citation type="submission" date="2022-08" db="EMBL/GenBank/DDBJ databases">
        <authorList>
            <consortium name="DOE Joint Genome Institute"/>
            <person name="Min B."/>
            <person name="Riley R."/>
            <person name="Sierra-Patev S."/>
            <person name="Naranjo-Ortiz M."/>
            <person name="Looney B."/>
            <person name="Konkel Z."/>
            <person name="Slot J.C."/>
            <person name="Sakamoto Y."/>
            <person name="Steenwyk J.L."/>
            <person name="Rokas A."/>
            <person name="Carro J."/>
            <person name="Camarero S."/>
            <person name="Ferreira P."/>
            <person name="Molpeceres G."/>
            <person name="Ruiz-Duenas F.J."/>
            <person name="Serrano A."/>
            <person name="Henrissat B."/>
            <person name="Drula E."/>
            <person name="Hughes K.W."/>
            <person name="Mata J.L."/>
            <person name="Ishikawa N.K."/>
            <person name="Vargas-Isla R."/>
            <person name="Ushijima S."/>
            <person name="Smith C.A."/>
            <person name="Ahrendt S."/>
            <person name="Andreopoulos W."/>
            <person name="He G."/>
            <person name="Labutti K."/>
            <person name="Lipzen A."/>
            <person name="Ng V."/>
            <person name="Sandor L."/>
            <person name="Barry K."/>
            <person name="Martinez A.T."/>
            <person name="Xiao Y."/>
            <person name="Gibbons J.G."/>
            <person name="Terashima K."/>
            <person name="Hibbett D.S."/>
            <person name="Grigoriev I.V."/>
        </authorList>
    </citation>
    <scope>NUCLEOTIDE SEQUENCE</scope>
    <source>
        <strain evidence="1">TFB9207</strain>
    </source>
</reference>
<accession>A0AA38UJS2</accession>
<evidence type="ECO:0000313" key="1">
    <source>
        <dbReference type="EMBL" id="KAJ3841052.1"/>
    </source>
</evidence>
<dbReference type="AlphaFoldDB" id="A0AA38UJS2"/>
<evidence type="ECO:0000313" key="2">
    <source>
        <dbReference type="Proteomes" id="UP001163846"/>
    </source>
</evidence>
<gene>
    <name evidence="1" type="ORF">F5878DRAFT_658888</name>
</gene>
<protein>
    <submittedName>
        <fullName evidence="1">Uncharacterized protein</fullName>
    </submittedName>
</protein>
<name>A0AA38UJS2_9AGAR</name>
<sequence>MAQVQTNTIFIPESAPGVYDPASKQTSGSQFVQSFGSETHQSTMSSNLSSASYATLSQALHLDPFASQSSYPVSHTGFEHSYGLHFVPSFVLGAFEFSNLAPPYATGNPHIWQGSPYSSQWTCYETVADSSSFNTYPFYPSMASHTVPTEMLQDNHVLGDQGYYRSSGGQM</sequence>
<dbReference type="Proteomes" id="UP001163846">
    <property type="component" value="Unassembled WGS sequence"/>
</dbReference>
<organism evidence="1 2">
    <name type="scientific">Lentinula raphanica</name>
    <dbReference type="NCBI Taxonomy" id="153919"/>
    <lineage>
        <taxon>Eukaryota</taxon>
        <taxon>Fungi</taxon>
        <taxon>Dikarya</taxon>
        <taxon>Basidiomycota</taxon>
        <taxon>Agaricomycotina</taxon>
        <taxon>Agaricomycetes</taxon>
        <taxon>Agaricomycetidae</taxon>
        <taxon>Agaricales</taxon>
        <taxon>Marasmiineae</taxon>
        <taxon>Omphalotaceae</taxon>
        <taxon>Lentinula</taxon>
    </lineage>
</organism>